<dbReference type="SUPFAM" id="SSF50475">
    <property type="entry name" value="FMN-binding split barrel"/>
    <property type="match status" value="1"/>
</dbReference>
<dbReference type="GO" id="GO:0016491">
    <property type="term" value="F:oxidoreductase activity"/>
    <property type="evidence" value="ECO:0007669"/>
    <property type="project" value="UniProtKB-KW"/>
</dbReference>
<comment type="caution">
    <text evidence="3">The sequence shown here is derived from an EMBL/GenBank/DDBJ whole genome shotgun (WGS) entry which is preliminary data.</text>
</comment>
<name>A0ABU3NM22_9CHLR</name>
<dbReference type="NCBIfam" id="TIGR03666">
    <property type="entry name" value="Rv2061_F420"/>
    <property type="match status" value="1"/>
</dbReference>
<dbReference type="InterPro" id="IPR012349">
    <property type="entry name" value="Split_barrel_FMN-bd"/>
</dbReference>
<evidence type="ECO:0000313" key="4">
    <source>
        <dbReference type="Proteomes" id="UP001254165"/>
    </source>
</evidence>
<evidence type="ECO:0000256" key="1">
    <source>
        <dbReference type="ARBA" id="ARBA00023002"/>
    </source>
</evidence>
<dbReference type="PANTHER" id="PTHR35176:SF11">
    <property type="entry name" value="PYRIDOXAMINE 5'-PHOSPHATE OXIDASE FAMILY PROTEIN"/>
    <property type="match status" value="1"/>
</dbReference>
<sequence length="133" mass="15274">MEEKLPEWAYRAQYINLTTFRRNGQAVATPVWFVVHNGRLYVMTNADSGKAKRIRANGQAQVAPSDVRGRPLGEFLPARARPVEDISLRQVVEAAFDRKYRWQRRLIRLVAALRARKTGDPTYLIEIELLSPP</sequence>
<protein>
    <submittedName>
        <fullName evidence="3">PPOX class F420-dependent oxidoreductase</fullName>
        <ecNumber evidence="3">1.-.-.-</ecNumber>
    </submittedName>
</protein>
<gene>
    <name evidence="3" type="ORF">QYE77_06400</name>
</gene>
<dbReference type="EC" id="1.-.-.-" evidence="3"/>
<dbReference type="RefSeq" id="WP_315624545.1">
    <property type="nucleotide sequence ID" value="NZ_JAUHMF010000001.1"/>
</dbReference>
<keyword evidence="4" id="KW-1185">Reference proteome</keyword>
<reference evidence="3 4" key="1">
    <citation type="submission" date="2023-07" db="EMBL/GenBank/DDBJ databases">
        <title>Novel species of Thermanaerothrix with wide hydrolytic capabilities.</title>
        <authorList>
            <person name="Zayulina K.S."/>
            <person name="Podosokorskaya O.A."/>
            <person name="Elcheninov A.G."/>
        </authorList>
    </citation>
    <scope>NUCLEOTIDE SEQUENCE [LARGE SCALE GENOMIC DNA]</scope>
    <source>
        <strain evidence="3 4">4228-RoL</strain>
    </source>
</reference>
<dbReference type="InterPro" id="IPR052019">
    <property type="entry name" value="F420H2_bilvrd_red/Heme_oxyg"/>
</dbReference>
<dbReference type="InterPro" id="IPR019965">
    <property type="entry name" value="PPOX_F420-dep_Rv2061_put"/>
</dbReference>
<proteinExistence type="predicted"/>
<dbReference type="EMBL" id="JAUHMF010000001">
    <property type="protein sequence ID" value="MDT8897893.1"/>
    <property type="molecule type" value="Genomic_DNA"/>
</dbReference>
<accession>A0ABU3NM22</accession>
<feature type="domain" description="Pyridoxamine 5'-phosphate oxidase N-terminal" evidence="2">
    <location>
        <begin position="2"/>
        <end position="64"/>
    </location>
</feature>
<dbReference type="Gene3D" id="2.30.110.10">
    <property type="entry name" value="Electron Transport, Fmn-binding Protein, Chain A"/>
    <property type="match status" value="1"/>
</dbReference>
<organism evidence="3 4">
    <name type="scientific">Thermanaerothrix solaris</name>
    <dbReference type="NCBI Taxonomy" id="3058434"/>
    <lineage>
        <taxon>Bacteria</taxon>
        <taxon>Bacillati</taxon>
        <taxon>Chloroflexota</taxon>
        <taxon>Anaerolineae</taxon>
        <taxon>Anaerolineales</taxon>
        <taxon>Anaerolineaceae</taxon>
        <taxon>Thermanaerothrix</taxon>
    </lineage>
</organism>
<evidence type="ECO:0000259" key="2">
    <source>
        <dbReference type="Pfam" id="PF01243"/>
    </source>
</evidence>
<dbReference type="Pfam" id="PF01243">
    <property type="entry name" value="PNPOx_N"/>
    <property type="match status" value="1"/>
</dbReference>
<dbReference type="PANTHER" id="PTHR35176">
    <property type="entry name" value="HEME OXYGENASE HI_0854-RELATED"/>
    <property type="match status" value="1"/>
</dbReference>
<evidence type="ECO:0000313" key="3">
    <source>
        <dbReference type="EMBL" id="MDT8897893.1"/>
    </source>
</evidence>
<dbReference type="Proteomes" id="UP001254165">
    <property type="component" value="Unassembled WGS sequence"/>
</dbReference>
<keyword evidence="1 3" id="KW-0560">Oxidoreductase</keyword>
<dbReference type="InterPro" id="IPR011576">
    <property type="entry name" value="Pyridox_Oxase_N"/>
</dbReference>